<evidence type="ECO:0000313" key="4">
    <source>
        <dbReference type="Proteomes" id="UP000299794"/>
    </source>
</evidence>
<keyword evidence="2" id="KW-0472">Membrane</keyword>
<evidence type="ECO:0000256" key="2">
    <source>
        <dbReference type="SAM" id="Phobius"/>
    </source>
</evidence>
<dbReference type="AlphaFoldDB" id="A0A4P5ZXG0"/>
<proteinExistence type="predicted"/>
<keyword evidence="2" id="KW-1133">Transmembrane helix</keyword>
<evidence type="ECO:0000313" key="3">
    <source>
        <dbReference type="EMBL" id="GDZ94291.1"/>
    </source>
</evidence>
<name>A0A4P5ZXG0_PLAAG</name>
<organism evidence="3 4">
    <name type="scientific">Planktothrix agardhii CCAP 1459/11A</name>
    <dbReference type="NCBI Taxonomy" id="282420"/>
    <lineage>
        <taxon>Bacteria</taxon>
        <taxon>Bacillati</taxon>
        <taxon>Cyanobacteriota</taxon>
        <taxon>Cyanophyceae</taxon>
        <taxon>Oscillatoriophycideae</taxon>
        <taxon>Oscillatoriales</taxon>
        <taxon>Microcoleaceae</taxon>
        <taxon>Planktothrix</taxon>
    </lineage>
</organism>
<keyword evidence="2" id="KW-0812">Transmembrane</keyword>
<gene>
    <name evidence="3" type="ORF">PA905_22450</name>
</gene>
<reference evidence="4" key="1">
    <citation type="submission" date="2019-02" db="EMBL/GenBank/DDBJ databases">
        <title>Draft genome sequence of Planktothrix agardhii NIES-905.</title>
        <authorList>
            <person name="Yamaguchi H."/>
            <person name="Suzuki S."/>
            <person name="Kawachi M."/>
        </authorList>
    </citation>
    <scope>NUCLEOTIDE SEQUENCE [LARGE SCALE GENOMIC DNA]</scope>
    <source>
        <strain evidence="4">CCAP 1459/11A</strain>
    </source>
</reference>
<evidence type="ECO:0000256" key="1">
    <source>
        <dbReference type="SAM" id="MobiDB-lite"/>
    </source>
</evidence>
<dbReference type="Proteomes" id="UP000299794">
    <property type="component" value="Unassembled WGS sequence"/>
</dbReference>
<accession>A0A4P5ZXG0</accession>
<dbReference type="RefSeq" id="WP_141294438.1">
    <property type="nucleotide sequence ID" value="NZ_BJCD01000042.1"/>
</dbReference>
<protein>
    <submittedName>
        <fullName evidence="3">Uncharacterized protein</fullName>
    </submittedName>
</protein>
<comment type="caution">
    <text evidence="3">The sequence shown here is derived from an EMBL/GenBank/DDBJ whole genome shotgun (WGS) entry which is preliminary data.</text>
</comment>
<feature type="compositionally biased region" description="Basic and acidic residues" evidence="1">
    <location>
        <begin position="217"/>
        <end position="233"/>
    </location>
</feature>
<sequence>MEIFVQSCGISVDYGYNWVDENDVIVEKPNILNNFIDLLQESSSLLIARENPKLLLVVTGIPSARRDYQNRTIFISVAWIVKDDHVNEALIRNLASKILSPVTGEIDPKKSIENCVKAGGENGFKVVDFESLRSLLEKEPENCSPSKLSDEDKKDVLDQKSDDTIKKLAQDLKEQFLPEGNRPLVVVTGIQSKADFREAEVWRGLAKFVDELGGEQKNEDSFRGVKGKFREVHGGNSQGHDKGHKRSSRSSRKNERPIQLQQKIVVSVLAILFCISLALGIWFYIQSNDQNPNNQQQNDNINSSNKPIQTLIMEPNAVQKELTSQEKTEELKEEKIN</sequence>
<feature type="region of interest" description="Disordered" evidence="1">
    <location>
        <begin position="217"/>
        <end position="256"/>
    </location>
</feature>
<feature type="transmembrane region" description="Helical" evidence="2">
    <location>
        <begin position="264"/>
        <end position="285"/>
    </location>
</feature>
<feature type="compositionally biased region" description="Basic residues" evidence="1">
    <location>
        <begin position="242"/>
        <end position="251"/>
    </location>
</feature>
<dbReference type="EMBL" id="BJCD01000042">
    <property type="protein sequence ID" value="GDZ94291.1"/>
    <property type="molecule type" value="Genomic_DNA"/>
</dbReference>